<dbReference type="AlphaFoldDB" id="A0AAD9PIK0"/>
<gene>
    <name evidence="5" type="ORF">BdWA1_003040</name>
</gene>
<organism evidence="5 6">
    <name type="scientific">Babesia duncani</name>
    <dbReference type="NCBI Taxonomy" id="323732"/>
    <lineage>
        <taxon>Eukaryota</taxon>
        <taxon>Sar</taxon>
        <taxon>Alveolata</taxon>
        <taxon>Apicomplexa</taxon>
        <taxon>Aconoidasida</taxon>
        <taxon>Piroplasmida</taxon>
        <taxon>Babesiidae</taxon>
        <taxon>Babesia</taxon>
    </lineage>
</organism>
<accession>A0AAD9PIK0</accession>
<dbReference type="InterPro" id="IPR045063">
    <property type="entry name" value="Dynamin_N"/>
</dbReference>
<dbReference type="InterPro" id="IPR027417">
    <property type="entry name" value="P-loop_NTPase"/>
</dbReference>
<proteinExistence type="predicted"/>
<dbReference type="GO" id="GO:0005874">
    <property type="term" value="C:microtubule"/>
    <property type="evidence" value="ECO:0007669"/>
    <property type="project" value="TreeGrafter"/>
</dbReference>
<dbReference type="Proteomes" id="UP001214638">
    <property type="component" value="Unassembled WGS sequence"/>
</dbReference>
<dbReference type="GO" id="GO:0005737">
    <property type="term" value="C:cytoplasm"/>
    <property type="evidence" value="ECO:0007669"/>
    <property type="project" value="TreeGrafter"/>
</dbReference>
<dbReference type="SMART" id="SM00053">
    <property type="entry name" value="DYNc"/>
    <property type="match status" value="1"/>
</dbReference>
<feature type="compositionally biased region" description="Polar residues" evidence="3">
    <location>
        <begin position="511"/>
        <end position="528"/>
    </location>
</feature>
<dbReference type="PRINTS" id="PR00195">
    <property type="entry name" value="DYNAMIN"/>
</dbReference>
<comment type="caution">
    <text evidence="5">The sequence shown here is derived from an EMBL/GenBank/DDBJ whole genome shotgun (WGS) entry which is preliminary data.</text>
</comment>
<dbReference type="PANTHER" id="PTHR11566">
    <property type="entry name" value="DYNAMIN"/>
    <property type="match status" value="1"/>
</dbReference>
<evidence type="ECO:0000313" key="6">
    <source>
        <dbReference type="Proteomes" id="UP001214638"/>
    </source>
</evidence>
<dbReference type="GO" id="GO:0005525">
    <property type="term" value="F:GTP binding"/>
    <property type="evidence" value="ECO:0007669"/>
    <property type="project" value="InterPro"/>
</dbReference>
<evidence type="ECO:0000259" key="4">
    <source>
        <dbReference type="PROSITE" id="PS51718"/>
    </source>
</evidence>
<evidence type="ECO:0000256" key="3">
    <source>
        <dbReference type="SAM" id="MobiDB-lite"/>
    </source>
</evidence>
<sequence length="580" mass="64518">MEQLIPLISRLQSILAWTGESTVDLPTIAVVGAQSVGKSSVLEAIVGLSFLPKGSGIVTQRPLILQLRHEAGTKEYAEFGHQRGHIYDDFQKVKDEIKAETERLVGNTKNVSPIPIFLKVSSPRVVDLTLVDLPGITKVPVGDQNQDIENQIRQMILEYISKPSCVILALSAANTDIATSDSLKLAREVDPSGARTIGVITKCDMLDEGVNALDLLQGKIYRLKRGYVGVVCRDKSNADGGHNSIEEEAFFQNHPVYSPIAKKCGIRYLATILHEMLSCHIKEMLPYVKSKILALLHEKETELVTYGFNSELSATPGACLLHYFTKFSQRFKDLIDGKISPRQHSSQLFGGARIYFIFNDSYLKTLKTFSPLSGLTDIEIRTAIRNSTGPCSALFVPEIAFSNLVKKQIKLLESPSLQCVDQVYEELQNILASCEVPEINRYVNMRTKIMSVVKDLLRQCVEPTKDMIRNMIQIELAYINTNHPDFLKNAPLESQSQSPESENKQTKLMPKQSTDNQKGPMSRSATPKATIQSAIGDATKTLWLPNIPKVVTLGNDPSEREIVEAELIKTLIESYFSIVR</sequence>
<dbReference type="InterPro" id="IPR022812">
    <property type="entry name" value="Dynamin"/>
</dbReference>
<dbReference type="GO" id="GO:0003924">
    <property type="term" value="F:GTPase activity"/>
    <property type="evidence" value="ECO:0007669"/>
    <property type="project" value="InterPro"/>
</dbReference>
<dbReference type="CDD" id="cd08771">
    <property type="entry name" value="DLP_1"/>
    <property type="match status" value="1"/>
</dbReference>
<dbReference type="KEGG" id="bdw:94337337"/>
<feature type="region of interest" description="Disordered" evidence="3">
    <location>
        <begin position="488"/>
        <end position="528"/>
    </location>
</feature>
<dbReference type="Gene3D" id="1.20.120.1240">
    <property type="entry name" value="Dynamin, middle domain"/>
    <property type="match status" value="1"/>
</dbReference>
<keyword evidence="2" id="KW-0342">GTP-binding</keyword>
<dbReference type="GO" id="GO:0016020">
    <property type="term" value="C:membrane"/>
    <property type="evidence" value="ECO:0007669"/>
    <property type="project" value="TreeGrafter"/>
</dbReference>
<dbReference type="InterPro" id="IPR000375">
    <property type="entry name" value="Dynamin_stalk"/>
</dbReference>
<keyword evidence="5" id="KW-0378">Hydrolase</keyword>
<protein>
    <submittedName>
        <fullName evidence="5">Bifunctional Dynamin/P-loop containing nucleoside triphosphate hydrolase/Dynamin</fullName>
    </submittedName>
</protein>
<dbReference type="Gene3D" id="3.40.50.300">
    <property type="entry name" value="P-loop containing nucleotide triphosphate hydrolases"/>
    <property type="match status" value="1"/>
</dbReference>
<evidence type="ECO:0000256" key="1">
    <source>
        <dbReference type="ARBA" id="ARBA00022741"/>
    </source>
</evidence>
<keyword evidence="6" id="KW-1185">Reference proteome</keyword>
<dbReference type="PANTHER" id="PTHR11566:SF21">
    <property type="entry name" value="DYNAMIN RELATED PROTEIN 1, ISOFORM A"/>
    <property type="match status" value="1"/>
</dbReference>
<dbReference type="PROSITE" id="PS51718">
    <property type="entry name" value="G_DYNAMIN_2"/>
    <property type="match status" value="1"/>
</dbReference>
<evidence type="ECO:0000256" key="2">
    <source>
        <dbReference type="ARBA" id="ARBA00023134"/>
    </source>
</evidence>
<dbReference type="InterPro" id="IPR001401">
    <property type="entry name" value="Dynamin_GTPase"/>
</dbReference>
<dbReference type="GO" id="GO:0008017">
    <property type="term" value="F:microtubule binding"/>
    <property type="evidence" value="ECO:0007669"/>
    <property type="project" value="TreeGrafter"/>
</dbReference>
<dbReference type="RefSeq" id="XP_067802207.1">
    <property type="nucleotide sequence ID" value="XM_067948056.1"/>
</dbReference>
<keyword evidence="1" id="KW-0547">Nucleotide-binding</keyword>
<dbReference type="Pfam" id="PF00350">
    <property type="entry name" value="Dynamin_N"/>
    <property type="match status" value="1"/>
</dbReference>
<feature type="domain" description="Dynamin-type G" evidence="4">
    <location>
        <begin position="22"/>
        <end position="286"/>
    </location>
</feature>
<dbReference type="SUPFAM" id="SSF52540">
    <property type="entry name" value="P-loop containing nucleoside triphosphate hydrolases"/>
    <property type="match status" value="1"/>
</dbReference>
<dbReference type="InterPro" id="IPR030381">
    <property type="entry name" value="G_DYNAMIN_dom"/>
</dbReference>
<dbReference type="GeneID" id="94337337"/>
<evidence type="ECO:0000313" key="5">
    <source>
        <dbReference type="EMBL" id="KAK2195364.1"/>
    </source>
</evidence>
<name>A0AAD9PIK0_9APIC</name>
<reference evidence="5" key="1">
    <citation type="journal article" date="2023" name="Nat. Microbiol.">
        <title>Babesia duncani multi-omics identifies virulence factors and drug targets.</title>
        <authorList>
            <person name="Singh P."/>
            <person name="Lonardi S."/>
            <person name="Liang Q."/>
            <person name="Vydyam P."/>
            <person name="Khabirova E."/>
            <person name="Fang T."/>
            <person name="Gihaz S."/>
            <person name="Thekkiniath J."/>
            <person name="Munshi M."/>
            <person name="Abel S."/>
            <person name="Ciampossin L."/>
            <person name="Batugedara G."/>
            <person name="Gupta M."/>
            <person name="Lu X.M."/>
            <person name="Lenz T."/>
            <person name="Chakravarty S."/>
            <person name="Cornillot E."/>
            <person name="Hu Y."/>
            <person name="Ma W."/>
            <person name="Gonzalez L.M."/>
            <person name="Sanchez S."/>
            <person name="Estrada K."/>
            <person name="Sanchez-Flores A."/>
            <person name="Montero E."/>
            <person name="Harb O.S."/>
            <person name="Le Roch K.G."/>
            <person name="Mamoun C.B."/>
        </authorList>
    </citation>
    <scope>NUCLEOTIDE SEQUENCE</scope>
    <source>
        <strain evidence="5">WA1</strain>
    </source>
</reference>
<dbReference type="EMBL" id="JALLKP010000004">
    <property type="protein sequence ID" value="KAK2195364.1"/>
    <property type="molecule type" value="Genomic_DNA"/>
</dbReference>
<dbReference type="Pfam" id="PF01031">
    <property type="entry name" value="Dynamin_M"/>
    <property type="match status" value="1"/>
</dbReference>